<feature type="domain" description="AAA+ ATPase" evidence="1">
    <location>
        <begin position="92"/>
        <end position="234"/>
    </location>
</feature>
<dbReference type="Gene3D" id="3.40.50.300">
    <property type="entry name" value="P-loop containing nucleotide triphosphate hydrolases"/>
    <property type="match status" value="1"/>
</dbReference>
<dbReference type="SMART" id="SM00382">
    <property type="entry name" value="AAA"/>
    <property type="match status" value="1"/>
</dbReference>
<dbReference type="EMBL" id="JSXS01000013">
    <property type="protein sequence ID" value="KIL33436.1"/>
    <property type="molecule type" value="Genomic_DNA"/>
</dbReference>
<dbReference type="Pfam" id="PF01695">
    <property type="entry name" value="IstB_IS21"/>
    <property type="match status" value="1"/>
</dbReference>
<reference evidence="2 3" key="1">
    <citation type="submission" date="2014-11" db="EMBL/GenBank/DDBJ databases">
        <title>Draft Genome Sequences of Nine Bacillus subtilis Strains that Form Spores with High Heat-Resistance.</title>
        <authorList>
            <person name="Krawcyk A.O."/>
            <person name="Berendsen E.M."/>
            <person name="de Jong A."/>
            <person name="Holsappel S."/>
            <person name="Eijlander R.T."/>
            <person name="Wells-Bennik M."/>
            <person name="Kuipers O.P."/>
        </authorList>
    </citation>
    <scope>NUCLEOTIDE SEQUENCE [LARGE SCALE GENOMIC DNA]</scope>
    <source>
        <strain evidence="2 3">B4067</strain>
    </source>
</reference>
<dbReference type="InterPro" id="IPR003593">
    <property type="entry name" value="AAA+_ATPase"/>
</dbReference>
<name>A0ABD3ZZ18_BACIU</name>
<dbReference type="Proteomes" id="UP000031970">
    <property type="component" value="Unassembled WGS sequence"/>
</dbReference>
<dbReference type="CDD" id="cd00009">
    <property type="entry name" value="AAA"/>
    <property type="match status" value="1"/>
</dbReference>
<organism evidence="2 3">
    <name type="scientific">Bacillus subtilis subsp. subtilis</name>
    <dbReference type="NCBI Taxonomy" id="135461"/>
    <lineage>
        <taxon>Bacteria</taxon>
        <taxon>Bacillati</taxon>
        <taxon>Bacillota</taxon>
        <taxon>Bacilli</taxon>
        <taxon>Bacillales</taxon>
        <taxon>Bacillaceae</taxon>
        <taxon>Bacillus</taxon>
    </lineage>
</organism>
<dbReference type="PANTHER" id="PTHR30050">
    <property type="entry name" value="CHROMOSOMAL REPLICATION INITIATOR PROTEIN DNAA"/>
    <property type="match status" value="1"/>
</dbReference>
<dbReference type="PANTHER" id="PTHR30050:SF4">
    <property type="entry name" value="ATP-BINDING PROTEIN RV3427C IN INSERTION SEQUENCE-RELATED"/>
    <property type="match status" value="1"/>
</dbReference>
<comment type="caution">
    <text evidence="2">The sequence shown here is derived from an EMBL/GenBank/DDBJ whole genome shotgun (WGS) entry which is preliminary data.</text>
</comment>
<evidence type="ECO:0000313" key="3">
    <source>
        <dbReference type="Proteomes" id="UP000031970"/>
    </source>
</evidence>
<evidence type="ECO:0000313" key="2">
    <source>
        <dbReference type="EMBL" id="KIL33436.1"/>
    </source>
</evidence>
<dbReference type="InterPro" id="IPR027417">
    <property type="entry name" value="P-loop_NTPase"/>
</dbReference>
<dbReference type="InterPro" id="IPR002611">
    <property type="entry name" value="IstB_ATP-bd"/>
</dbReference>
<protein>
    <recommendedName>
        <fullName evidence="1">AAA+ ATPase domain-containing protein</fullName>
    </recommendedName>
</protein>
<dbReference type="SUPFAM" id="SSF52540">
    <property type="entry name" value="P-loop containing nucleoside triphosphate hydrolases"/>
    <property type="match status" value="1"/>
</dbReference>
<sequence length="244" mass="28149">MPDRETGQLTKKKYDYCLPCFKVEEDRKLAQDILEENEKTKLKNLQKDFGSFSFINPKLRNASFDNFIEYTQMESDGLQTAKRYLEVFSLEEPKNLLFWGSYGTGKSHLSKSICDEVIRKGHTAIFVNIPMMSKSIRATYNKDSQYQEHEIFARFEKADLLVLDDLGTGNHTDWLVHDVLFPILDARQGMNTVFTTNLNPNIPMSEDNPNKIQGLESMIGPRNFSRVMDNANIQTMIGKDKRKS</sequence>
<accession>A0ABD3ZZ18</accession>
<gene>
    <name evidence="2" type="ORF">B4067_4655</name>
</gene>
<dbReference type="AlphaFoldDB" id="A0ABD3ZZ18"/>
<evidence type="ECO:0000259" key="1">
    <source>
        <dbReference type="SMART" id="SM00382"/>
    </source>
</evidence>
<proteinExistence type="predicted"/>